<feature type="compositionally biased region" description="Basic residues" evidence="1">
    <location>
        <begin position="198"/>
        <end position="208"/>
    </location>
</feature>
<feature type="compositionally biased region" description="Low complexity" evidence="1">
    <location>
        <begin position="22"/>
        <end position="34"/>
    </location>
</feature>
<evidence type="ECO:0000313" key="2">
    <source>
        <dbReference type="EMBL" id="CAA9570668.1"/>
    </source>
</evidence>
<feature type="compositionally biased region" description="Basic and acidic residues" evidence="1">
    <location>
        <begin position="81"/>
        <end position="90"/>
    </location>
</feature>
<feature type="compositionally biased region" description="Gly residues" evidence="1">
    <location>
        <begin position="35"/>
        <end position="49"/>
    </location>
</feature>
<gene>
    <name evidence="2" type="ORF">AVDCRST_MAG49-3574</name>
</gene>
<organism evidence="2">
    <name type="scientific">uncultured Thermomicrobiales bacterium</name>
    <dbReference type="NCBI Taxonomy" id="1645740"/>
    <lineage>
        <taxon>Bacteria</taxon>
        <taxon>Pseudomonadati</taxon>
        <taxon>Thermomicrobiota</taxon>
        <taxon>Thermomicrobia</taxon>
        <taxon>Thermomicrobiales</taxon>
        <taxon>environmental samples</taxon>
    </lineage>
</organism>
<dbReference type="AlphaFoldDB" id="A0A6J4VCZ8"/>
<feature type="compositionally biased region" description="Low complexity" evidence="1">
    <location>
        <begin position="181"/>
        <end position="197"/>
    </location>
</feature>
<feature type="non-terminal residue" evidence="2">
    <location>
        <position position="1"/>
    </location>
</feature>
<proteinExistence type="predicted"/>
<sequence length="319" mass="33554">GRHHLRRPGAGAADPGHPRPVGRAAMGARLPGGRPAAGGAGRGLPGLRGAGRPPCRPAGIADPRGRADHQLRAGLPGLRRAGADRGDGAPRRLRHRVARRPRVLRVDRGGVLRPGQLHADGSPPDPRRPDGGAYRPCRAAGRHPRPDRPPPPRATARGAGLGDPLRHPRRRLRSEAGVGPGRAARGDVGVGAAPPIGRRGRRRHARRRAGLEPPSPRRPVPGARRSAAEGGRPAAALPAGRRPARARGGGGWGERGRTRPAVWLLRPGPPDPRLPPVRRRDPGRVPAPPRGTDRRRAGHRPAGRGGHPDTGPICPRRGL</sequence>
<feature type="non-terminal residue" evidence="2">
    <location>
        <position position="319"/>
    </location>
</feature>
<feature type="compositionally biased region" description="Low complexity" evidence="1">
    <location>
        <begin position="50"/>
        <end position="59"/>
    </location>
</feature>
<evidence type="ECO:0000256" key="1">
    <source>
        <dbReference type="SAM" id="MobiDB-lite"/>
    </source>
</evidence>
<feature type="compositionally biased region" description="Basic residues" evidence="1">
    <location>
        <begin position="91"/>
        <end position="103"/>
    </location>
</feature>
<name>A0A6J4VCZ8_9BACT</name>
<feature type="region of interest" description="Disordered" evidence="1">
    <location>
        <begin position="1"/>
        <end position="319"/>
    </location>
</feature>
<reference evidence="2" key="1">
    <citation type="submission" date="2020-02" db="EMBL/GenBank/DDBJ databases">
        <authorList>
            <person name="Meier V. D."/>
        </authorList>
    </citation>
    <scope>NUCLEOTIDE SEQUENCE</scope>
    <source>
        <strain evidence="2">AVDCRST_MAG49</strain>
    </source>
</reference>
<feature type="compositionally biased region" description="Low complexity" evidence="1">
    <location>
        <begin position="221"/>
        <end position="241"/>
    </location>
</feature>
<accession>A0A6J4VCZ8</accession>
<protein>
    <submittedName>
        <fullName evidence="2">Transcriptional regulator, AraC family</fullName>
    </submittedName>
</protein>
<dbReference type="EMBL" id="CADCWG010000249">
    <property type="protein sequence ID" value="CAA9570668.1"/>
    <property type="molecule type" value="Genomic_DNA"/>
</dbReference>